<comment type="caution">
    <text evidence="3">The sequence shown here is derived from an EMBL/GenBank/DDBJ whole genome shotgun (WGS) entry which is preliminary data.</text>
</comment>
<name>A0ABP8DZB0_9MICO</name>
<dbReference type="Pfam" id="PF07498">
    <property type="entry name" value="Rho_N"/>
    <property type="match status" value="1"/>
</dbReference>
<sequence>MAAKATKAEKDNPALKDPDLYAELKADGNSSEKAARISNAAAKKGSSRSEIGRKGGESGSYDDWTVADLRKRAKELGLTGYSGKKKADLVKALRDR</sequence>
<feature type="domain" description="Rho termination factor-like N-terminal" evidence="2">
    <location>
        <begin position="65"/>
        <end position="93"/>
    </location>
</feature>
<reference evidence="4" key="1">
    <citation type="journal article" date="2019" name="Int. J. Syst. Evol. Microbiol.">
        <title>The Global Catalogue of Microorganisms (GCM) 10K type strain sequencing project: providing services to taxonomists for standard genome sequencing and annotation.</title>
        <authorList>
            <consortium name="The Broad Institute Genomics Platform"/>
            <consortium name="The Broad Institute Genome Sequencing Center for Infectious Disease"/>
            <person name="Wu L."/>
            <person name="Ma J."/>
        </authorList>
    </citation>
    <scope>NUCLEOTIDE SEQUENCE [LARGE SCALE GENOMIC DNA]</scope>
    <source>
        <strain evidence="4">JCM 17442</strain>
    </source>
</reference>
<accession>A0ABP8DZB0</accession>
<dbReference type="InterPro" id="IPR036361">
    <property type="entry name" value="SAP_dom_sf"/>
</dbReference>
<dbReference type="Gene3D" id="1.10.720.30">
    <property type="entry name" value="SAP domain"/>
    <property type="match status" value="1"/>
</dbReference>
<evidence type="ECO:0000313" key="3">
    <source>
        <dbReference type="EMBL" id="GAA4265291.1"/>
    </source>
</evidence>
<organism evidence="3 4">
    <name type="scientific">Frondihabitans peucedani</name>
    <dbReference type="NCBI Taxonomy" id="598626"/>
    <lineage>
        <taxon>Bacteria</taxon>
        <taxon>Bacillati</taxon>
        <taxon>Actinomycetota</taxon>
        <taxon>Actinomycetes</taxon>
        <taxon>Micrococcales</taxon>
        <taxon>Microbacteriaceae</taxon>
        <taxon>Frondihabitans</taxon>
    </lineage>
</organism>
<protein>
    <submittedName>
        <fullName evidence="3">Rho termination factor N-terminal domain-containing protein</fullName>
    </submittedName>
</protein>
<feature type="region of interest" description="Disordered" evidence="1">
    <location>
        <begin position="26"/>
        <end position="63"/>
    </location>
</feature>
<feature type="region of interest" description="Disordered" evidence="1">
    <location>
        <begin position="1"/>
        <end position="20"/>
    </location>
</feature>
<evidence type="ECO:0000259" key="2">
    <source>
        <dbReference type="Pfam" id="PF07498"/>
    </source>
</evidence>
<dbReference type="InterPro" id="IPR011112">
    <property type="entry name" value="Rho-like_N"/>
</dbReference>
<dbReference type="RefSeq" id="WP_344793831.1">
    <property type="nucleotide sequence ID" value="NZ_BAABAU010000001.1"/>
</dbReference>
<proteinExistence type="predicted"/>
<dbReference type="Pfam" id="PF23855">
    <property type="entry name" value="DUF7218"/>
    <property type="match status" value="1"/>
</dbReference>
<keyword evidence="4" id="KW-1185">Reference proteome</keyword>
<dbReference type="EMBL" id="BAABAU010000001">
    <property type="protein sequence ID" value="GAA4265291.1"/>
    <property type="molecule type" value="Genomic_DNA"/>
</dbReference>
<dbReference type="Proteomes" id="UP001501594">
    <property type="component" value="Unassembled WGS sequence"/>
</dbReference>
<gene>
    <name evidence="3" type="ORF">GCM10022256_09030</name>
</gene>
<dbReference type="InterPro" id="IPR055642">
    <property type="entry name" value="DUF7218"/>
</dbReference>
<evidence type="ECO:0000313" key="4">
    <source>
        <dbReference type="Proteomes" id="UP001501594"/>
    </source>
</evidence>
<evidence type="ECO:0000256" key="1">
    <source>
        <dbReference type="SAM" id="MobiDB-lite"/>
    </source>
</evidence>